<sequence length="390" mass="43783">MARTRKPMTKKKMGLPVISKYKTRATRTSKSAQATKPAAKTKKLDATKKRKARAAATSKSAKATKAASKTKKLDATKNRKTRAAKTSKSAQASKPAGTGFLSLSGELRNMIYEQVLIFSEKILVGYGNNKKPRKQRVRGAPRPPTGVPALLQVCRQIRQEGLSIFYSANTFALHEDNDVIRRDPGFELKFSGSKWYVTGRPATGRFERWCASLGDSLRWLRSIHLCYRFRKTGYSGYWTVRYSGDFFQWVKFAVQHPDVAITIASEDTYCGCVEGKGPASHLTTLADKIPILDEPAWVEGIRAGNITSFVGLTARKTHDFGNWEESWEVRVIEVAYRSQAQEEMDEDDWQDICDDLSLGYEFEVQRKSARGKGQYGMIVEAKPEVIVIDD</sequence>
<accession>A0A6A6QUF0</accession>
<feature type="compositionally biased region" description="Basic residues" evidence="1">
    <location>
        <begin position="1"/>
        <end position="13"/>
    </location>
</feature>
<dbReference type="PANTHER" id="PTHR42085">
    <property type="entry name" value="F-BOX DOMAIN-CONTAINING PROTEIN"/>
    <property type="match status" value="1"/>
</dbReference>
<evidence type="ECO:0000313" key="3">
    <source>
        <dbReference type="EMBL" id="KAF2495816.1"/>
    </source>
</evidence>
<keyword evidence="4" id="KW-1185">Reference proteome</keyword>
<evidence type="ECO:0000256" key="1">
    <source>
        <dbReference type="SAM" id="MobiDB-lite"/>
    </source>
</evidence>
<feature type="domain" description="2EXR" evidence="2">
    <location>
        <begin position="100"/>
        <end position="168"/>
    </location>
</feature>
<dbReference type="PANTHER" id="PTHR42085:SF8">
    <property type="entry name" value="F-BOX DOMAIN-CONTAINING PROTEIN"/>
    <property type="match status" value="1"/>
</dbReference>
<feature type="region of interest" description="Disordered" evidence="1">
    <location>
        <begin position="1"/>
        <end position="99"/>
    </location>
</feature>
<feature type="compositionally biased region" description="Low complexity" evidence="1">
    <location>
        <begin position="54"/>
        <end position="67"/>
    </location>
</feature>
<proteinExistence type="predicted"/>
<dbReference type="Pfam" id="PF20150">
    <property type="entry name" value="2EXR"/>
    <property type="match status" value="1"/>
</dbReference>
<dbReference type="InterPro" id="IPR038883">
    <property type="entry name" value="AN11006-like"/>
</dbReference>
<evidence type="ECO:0000259" key="2">
    <source>
        <dbReference type="Pfam" id="PF20150"/>
    </source>
</evidence>
<name>A0A6A6QUF0_9PEZI</name>
<dbReference type="Proteomes" id="UP000799750">
    <property type="component" value="Unassembled WGS sequence"/>
</dbReference>
<reference evidence="3" key="1">
    <citation type="journal article" date="2020" name="Stud. Mycol.">
        <title>101 Dothideomycetes genomes: a test case for predicting lifestyles and emergence of pathogens.</title>
        <authorList>
            <person name="Haridas S."/>
            <person name="Albert R."/>
            <person name="Binder M."/>
            <person name="Bloem J."/>
            <person name="Labutti K."/>
            <person name="Salamov A."/>
            <person name="Andreopoulos B."/>
            <person name="Baker S."/>
            <person name="Barry K."/>
            <person name="Bills G."/>
            <person name="Bluhm B."/>
            <person name="Cannon C."/>
            <person name="Castanera R."/>
            <person name="Culley D."/>
            <person name="Daum C."/>
            <person name="Ezra D."/>
            <person name="Gonzalez J."/>
            <person name="Henrissat B."/>
            <person name="Kuo A."/>
            <person name="Liang C."/>
            <person name="Lipzen A."/>
            <person name="Lutzoni F."/>
            <person name="Magnuson J."/>
            <person name="Mondo S."/>
            <person name="Nolan M."/>
            <person name="Ohm R."/>
            <person name="Pangilinan J."/>
            <person name="Park H.-J."/>
            <person name="Ramirez L."/>
            <person name="Alfaro M."/>
            <person name="Sun H."/>
            <person name="Tritt A."/>
            <person name="Yoshinaga Y."/>
            <person name="Zwiers L.-H."/>
            <person name="Turgeon B."/>
            <person name="Goodwin S."/>
            <person name="Spatafora J."/>
            <person name="Crous P."/>
            <person name="Grigoriev I."/>
        </authorList>
    </citation>
    <scope>NUCLEOTIDE SEQUENCE</scope>
    <source>
        <strain evidence="3">CBS 269.34</strain>
    </source>
</reference>
<dbReference type="OrthoDB" id="62952at2759"/>
<gene>
    <name evidence="3" type="ORF">BU16DRAFT_526363</name>
</gene>
<dbReference type="EMBL" id="MU004188">
    <property type="protein sequence ID" value="KAF2495816.1"/>
    <property type="molecule type" value="Genomic_DNA"/>
</dbReference>
<protein>
    <recommendedName>
        <fullName evidence="2">2EXR domain-containing protein</fullName>
    </recommendedName>
</protein>
<evidence type="ECO:0000313" key="4">
    <source>
        <dbReference type="Proteomes" id="UP000799750"/>
    </source>
</evidence>
<dbReference type="AlphaFoldDB" id="A0A6A6QUF0"/>
<organism evidence="3 4">
    <name type="scientific">Lophium mytilinum</name>
    <dbReference type="NCBI Taxonomy" id="390894"/>
    <lineage>
        <taxon>Eukaryota</taxon>
        <taxon>Fungi</taxon>
        <taxon>Dikarya</taxon>
        <taxon>Ascomycota</taxon>
        <taxon>Pezizomycotina</taxon>
        <taxon>Dothideomycetes</taxon>
        <taxon>Pleosporomycetidae</taxon>
        <taxon>Mytilinidiales</taxon>
        <taxon>Mytilinidiaceae</taxon>
        <taxon>Lophium</taxon>
    </lineage>
</organism>
<dbReference type="InterPro" id="IPR045518">
    <property type="entry name" value="2EXR"/>
</dbReference>
<feature type="compositionally biased region" description="Low complexity" evidence="1">
    <location>
        <begin position="28"/>
        <end position="38"/>
    </location>
</feature>